<evidence type="ECO:0000259" key="4">
    <source>
        <dbReference type="PROSITE" id="PS51462"/>
    </source>
</evidence>
<dbReference type="CDD" id="cd02883">
    <property type="entry name" value="NUDIX_Hydrolase"/>
    <property type="match status" value="1"/>
</dbReference>
<comment type="caution">
    <text evidence="5">The sequence shown here is derived from an EMBL/GenBank/DDBJ whole genome shotgun (WGS) entry which is preliminary data.</text>
</comment>
<dbReference type="InterPro" id="IPR012577">
    <property type="entry name" value="NIPSNAP"/>
</dbReference>
<reference evidence="6" key="1">
    <citation type="journal article" date="2019" name="Int. J. Syst. Evol. Microbiol.">
        <title>The Global Catalogue of Microorganisms (GCM) 10K type strain sequencing project: providing services to taxonomists for standard genome sequencing and annotation.</title>
        <authorList>
            <consortium name="The Broad Institute Genomics Platform"/>
            <consortium name="The Broad Institute Genome Sequencing Center for Infectious Disease"/>
            <person name="Wu L."/>
            <person name="Ma J."/>
        </authorList>
    </citation>
    <scope>NUCLEOTIDE SEQUENCE [LARGE SCALE GENOMIC DNA]</scope>
    <source>
        <strain evidence="6">CGMCC 4.7426</strain>
    </source>
</reference>
<evidence type="ECO:0000313" key="6">
    <source>
        <dbReference type="Proteomes" id="UP001595989"/>
    </source>
</evidence>
<evidence type="ECO:0000256" key="3">
    <source>
        <dbReference type="RuleBase" id="RU003476"/>
    </source>
</evidence>
<dbReference type="InterPro" id="IPR000086">
    <property type="entry name" value="NUDIX_hydrolase_dom"/>
</dbReference>
<dbReference type="Proteomes" id="UP001595989">
    <property type="component" value="Unassembled WGS sequence"/>
</dbReference>
<organism evidence="5 6">
    <name type="scientific">Virgibacillus kekensis</name>
    <dbReference type="NCBI Taxonomy" id="202261"/>
    <lineage>
        <taxon>Bacteria</taxon>
        <taxon>Bacillati</taxon>
        <taxon>Bacillota</taxon>
        <taxon>Bacilli</taxon>
        <taxon>Bacillales</taxon>
        <taxon>Bacillaceae</taxon>
        <taxon>Virgibacillus</taxon>
    </lineage>
</organism>
<dbReference type="InterPro" id="IPR015797">
    <property type="entry name" value="NUDIX_hydrolase-like_dom_sf"/>
</dbReference>
<protein>
    <submittedName>
        <fullName evidence="5">NUDIX domain-containing protein</fullName>
    </submittedName>
</protein>
<dbReference type="Pfam" id="PF00293">
    <property type="entry name" value="NUDIX"/>
    <property type="match status" value="1"/>
</dbReference>
<dbReference type="PANTHER" id="PTHR43046:SF2">
    <property type="entry name" value="8-OXO-DGTP DIPHOSPHATASE-RELATED"/>
    <property type="match status" value="1"/>
</dbReference>
<feature type="domain" description="Nudix hydrolase" evidence="4">
    <location>
        <begin position="111"/>
        <end position="237"/>
    </location>
</feature>
<dbReference type="InterPro" id="IPR020084">
    <property type="entry name" value="NUDIX_hydrolase_CS"/>
</dbReference>
<dbReference type="SUPFAM" id="SSF54909">
    <property type="entry name" value="Dimeric alpha+beta barrel"/>
    <property type="match status" value="1"/>
</dbReference>
<dbReference type="PROSITE" id="PS51462">
    <property type="entry name" value="NUDIX"/>
    <property type="match status" value="1"/>
</dbReference>
<gene>
    <name evidence="5" type="ORF">ACFO3D_08290</name>
</gene>
<name>A0ABV9DJT3_9BACI</name>
<sequence length="264" mass="30591">MNQPIYRRKTYKIKPEMLATFNDFFHTYLYPNQMAHGAKLVGRWVNEARDEITAIWEYNSMDHYKSIEEKIRATDLHHKAFLKRQELGRLYEESSQEFLTSTSSPDTYHHPQHIVSVCGYITNEKGEVLLVRNEHRADTMEMPGGQVEEGETLAQAVHREVLEETGAEISLTGVTGIYQNIRRGIICVVFRGKYQSGELRPAVGETSEVIFAELTKETINSYITKNNFRNRALDAMNPSYIPYEAFDVRPYELVSRFEVKQEVN</sequence>
<dbReference type="PROSITE" id="PS00893">
    <property type="entry name" value="NUDIX_BOX"/>
    <property type="match status" value="1"/>
</dbReference>
<dbReference type="PRINTS" id="PR00502">
    <property type="entry name" value="NUDIXFAMILY"/>
</dbReference>
<dbReference type="SUPFAM" id="SSF55811">
    <property type="entry name" value="Nudix"/>
    <property type="match status" value="1"/>
</dbReference>
<accession>A0ABV9DJT3</accession>
<proteinExistence type="inferred from homology"/>
<dbReference type="InterPro" id="IPR011008">
    <property type="entry name" value="Dimeric_a/b-barrel"/>
</dbReference>
<dbReference type="Gene3D" id="3.30.70.100">
    <property type="match status" value="1"/>
</dbReference>
<dbReference type="Gene3D" id="3.90.79.10">
    <property type="entry name" value="Nucleoside Triphosphate Pyrophosphohydrolase"/>
    <property type="match status" value="1"/>
</dbReference>
<keyword evidence="2 3" id="KW-0378">Hydrolase</keyword>
<dbReference type="InterPro" id="IPR020476">
    <property type="entry name" value="Nudix_hydrolase"/>
</dbReference>
<evidence type="ECO:0000256" key="2">
    <source>
        <dbReference type="ARBA" id="ARBA00022801"/>
    </source>
</evidence>
<keyword evidence="6" id="KW-1185">Reference proteome</keyword>
<comment type="cofactor">
    <cofactor evidence="1">
        <name>Mg(2+)</name>
        <dbReference type="ChEBI" id="CHEBI:18420"/>
    </cofactor>
</comment>
<dbReference type="EMBL" id="JBHSFU010000004">
    <property type="protein sequence ID" value="MFC4558210.1"/>
    <property type="molecule type" value="Genomic_DNA"/>
</dbReference>
<evidence type="ECO:0000256" key="1">
    <source>
        <dbReference type="ARBA" id="ARBA00001946"/>
    </source>
</evidence>
<dbReference type="RefSeq" id="WP_390294692.1">
    <property type="nucleotide sequence ID" value="NZ_JBHSFU010000004.1"/>
</dbReference>
<dbReference type="Pfam" id="PF07978">
    <property type="entry name" value="NIPSNAP"/>
    <property type="match status" value="1"/>
</dbReference>
<dbReference type="PANTHER" id="PTHR43046">
    <property type="entry name" value="GDP-MANNOSE MANNOSYL HYDROLASE"/>
    <property type="match status" value="1"/>
</dbReference>
<comment type="similarity">
    <text evidence="3">Belongs to the Nudix hydrolase family.</text>
</comment>
<evidence type="ECO:0000313" key="5">
    <source>
        <dbReference type="EMBL" id="MFC4558210.1"/>
    </source>
</evidence>